<accession>E3NCW0</accession>
<proteinExistence type="predicted"/>
<reference evidence="1" key="1">
    <citation type="submission" date="2007-07" db="EMBL/GenBank/DDBJ databases">
        <title>PCAP assembly of the Caenorhabditis remanei genome.</title>
        <authorList>
            <consortium name="The Caenorhabditis remanei Sequencing Consortium"/>
            <person name="Wilson R.K."/>
        </authorList>
    </citation>
    <scope>NUCLEOTIDE SEQUENCE [LARGE SCALE GENOMIC DNA]</scope>
    <source>
        <strain evidence="1">PB4641</strain>
    </source>
</reference>
<dbReference type="EMBL" id="DS268603">
    <property type="protein sequence ID" value="EFO93374.1"/>
    <property type="molecule type" value="Genomic_DNA"/>
</dbReference>
<name>E3NCW0_CAERE</name>
<sequence>MKGLQISVMEEFMDYAKVWLSAKQVKMDATLDESLVNNYSVIPRNKTTQISTKSHIAIYDTIGIDSQDHRTDDKRILVLKFVPTDP</sequence>
<evidence type="ECO:0000313" key="2">
    <source>
        <dbReference type="Proteomes" id="UP000008281"/>
    </source>
</evidence>
<dbReference type="Proteomes" id="UP000008281">
    <property type="component" value="Unassembled WGS sequence"/>
</dbReference>
<dbReference type="InParanoid" id="E3NCW0"/>
<dbReference type="HOGENOM" id="CLU_2500038_0_0_1"/>
<dbReference type="AlphaFoldDB" id="E3NCW0"/>
<organism evidence="2">
    <name type="scientific">Caenorhabditis remanei</name>
    <name type="common">Caenorhabditis vulgaris</name>
    <dbReference type="NCBI Taxonomy" id="31234"/>
    <lineage>
        <taxon>Eukaryota</taxon>
        <taxon>Metazoa</taxon>
        <taxon>Ecdysozoa</taxon>
        <taxon>Nematoda</taxon>
        <taxon>Chromadorea</taxon>
        <taxon>Rhabditida</taxon>
        <taxon>Rhabditina</taxon>
        <taxon>Rhabditomorpha</taxon>
        <taxon>Rhabditoidea</taxon>
        <taxon>Rhabditidae</taxon>
        <taxon>Peloderinae</taxon>
        <taxon>Caenorhabditis</taxon>
    </lineage>
</organism>
<evidence type="ECO:0000313" key="1">
    <source>
        <dbReference type="EMBL" id="EFO93374.1"/>
    </source>
</evidence>
<gene>
    <name evidence="1" type="ORF">CRE_24202</name>
</gene>
<keyword evidence="2" id="KW-1185">Reference proteome</keyword>
<protein>
    <submittedName>
        <fullName evidence="1">Uncharacterized protein</fullName>
    </submittedName>
</protein>